<evidence type="ECO:0000313" key="2">
    <source>
        <dbReference type="EMBL" id="RVW53732.1"/>
    </source>
</evidence>
<comment type="caution">
    <text evidence="2">The sequence shown here is derived from an EMBL/GenBank/DDBJ whole genome shotgun (WGS) entry which is preliminary data.</text>
</comment>
<dbReference type="Proteomes" id="UP000288805">
    <property type="component" value="Unassembled WGS sequence"/>
</dbReference>
<name>A0A438F255_VITVI</name>
<evidence type="ECO:0000313" key="3">
    <source>
        <dbReference type="Proteomes" id="UP000288805"/>
    </source>
</evidence>
<reference evidence="2 3" key="1">
    <citation type="journal article" date="2018" name="PLoS Genet.">
        <title>Population sequencing reveals clonal diversity and ancestral inbreeding in the grapevine cultivar Chardonnay.</title>
        <authorList>
            <person name="Roach M.J."/>
            <person name="Johnson D.L."/>
            <person name="Bohlmann J."/>
            <person name="van Vuuren H.J."/>
            <person name="Jones S.J."/>
            <person name="Pretorius I.S."/>
            <person name="Schmidt S.A."/>
            <person name="Borneman A.R."/>
        </authorList>
    </citation>
    <scope>NUCLEOTIDE SEQUENCE [LARGE SCALE GENOMIC DNA]</scope>
    <source>
        <strain evidence="3">cv. Chardonnay</strain>
        <tissue evidence="2">Leaf</tissue>
    </source>
</reference>
<sequence length="124" mass="13666">MVNLGQPSVTTNPLPAHITHSCSTYGGIHHMDFVQDDVIHMLSWDDGLPKTIVPNDGYEIVMTRSEDNSGSPPVTRPFGGTNSCEDVRRENDEILRDSTCVKEIDIEDSTVDELQHMLPSDADG</sequence>
<proteinExistence type="predicted"/>
<feature type="region of interest" description="Disordered" evidence="1">
    <location>
        <begin position="64"/>
        <end position="85"/>
    </location>
</feature>
<organism evidence="2 3">
    <name type="scientific">Vitis vinifera</name>
    <name type="common">Grape</name>
    <dbReference type="NCBI Taxonomy" id="29760"/>
    <lineage>
        <taxon>Eukaryota</taxon>
        <taxon>Viridiplantae</taxon>
        <taxon>Streptophyta</taxon>
        <taxon>Embryophyta</taxon>
        <taxon>Tracheophyta</taxon>
        <taxon>Spermatophyta</taxon>
        <taxon>Magnoliopsida</taxon>
        <taxon>eudicotyledons</taxon>
        <taxon>Gunneridae</taxon>
        <taxon>Pentapetalae</taxon>
        <taxon>rosids</taxon>
        <taxon>Vitales</taxon>
        <taxon>Vitaceae</taxon>
        <taxon>Viteae</taxon>
        <taxon>Vitis</taxon>
    </lineage>
</organism>
<gene>
    <name evidence="2" type="ORF">CK203_068914</name>
</gene>
<evidence type="ECO:0000256" key="1">
    <source>
        <dbReference type="SAM" id="MobiDB-lite"/>
    </source>
</evidence>
<accession>A0A438F255</accession>
<protein>
    <submittedName>
        <fullName evidence="2">Uncharacterized protein</fullName>
    </submittedName>
</protein>
<dbReference type="EMBL" id="QGNW01001142">
    <property type="protein sequence ID" value="RVW53732.1"/>
    <property type="molecule type" value="Genomic_DNA"/>
</dbReference>
<dbReference type="AlphaFoldDB" id="A0A438F255"/>